<evidence type="ECO:0000313" key="1">
    <source>
        <dbReference type="EMBL" id="TKB98876.1"/>
    </source>
</evidence>
<name>A0A4U1C3I5_9SPHI</name>
<proteinExistence type="predicted"/>
<sequence>MKKLQFKVSINAPVSKIYDFMLGITSKSTYEQWTSLFNPTSTYEGSWGKGNKILFIGTDEKGEKGGMVSKIAENIPNQFVSIQHYGLLKADKEITEGPEVEKWANGFENYTFEENNGPNSFRVTTVTVDLDTTEDFLGYMNQTYPKALDKLKELCEK</sequence>
<dbReference type="EMBL" id="SWBP01000002">
    <property type="protein sequence ID" value="TKB98876.1"/>
    <property type="molecule type" value="Genomic_DNA"/>
</dbReference>
<dbReference type="Gene3D" id="3.30.530.20">
    <property type="match status" value="1"/>
</dbReference>
<organism evidence="1 2">
    <name type="scientific">Pedobacter cryophilus</name>
    <dbReference type="NCBI Taxonomy" id="2571271"/>
    <lineage>
        <taxon>Bacteria</taxon>
        <taxon>Pseudomonadati</taxon>
        <taxon>Bacteroidota</taxon>
        <taxon>Sphingobacteriia</taxon>
        <taxon>Sphingobacteriales</taxon>
        <taxon>Sphingobacteriaceae</taxon>
        <taxon>Pedobacter</taxon>
    </lineage>
</organism>
<dbReference type="SUPFAM" id="SSF55961">
    <property type="entry name" value="Bet v1-like"/>
    <property type="match status" value="1"/>
</dbReference>
<accession>A0A4U1C3I5</accession>
<dbReference type="AlphaFoldDB" id="A0A4U1C3I5"/>
<dbReference type="InterPro" id="IPR023393">
    <property type="entry name" value="START-like_dom_sf"/>
</dbReference>
<comment type="caution">
    <text evidence="1">The sequence shown here is derived from an EMBL/GenBank/DDBJ whole genome shotgun (WGS) entry which is preliminary data.</text>
</comment>
<evidence type="ECO:0000313" key="2">
    <source>
        <dbReference type="Proteomes" id="UP000308181"/>
    </source>
</evidence>
<keyword evidence="2" id="KW-1185">Reference proteome</keyword>
<dbReference type="Proteomes" id="UP000308181">
    <property type="component" value="Unassembled WGS sequence"/>
</dbReference>
<dbReference type="RefSeq" id="WP_136825690.1">
    <property type="nucleotide sequence ID" value="NZ_SWBP01000002.1"/>
</dbReference>
<reference evidence="1 2" key="1">
    <citation type="submission" date="2019-04" db="EMBL/GenBank/DDBJ databases">
        <title>Pedobacter sp. AR-3-17 sp. nov., isolated from Arctic soil.</title>
        <authorList>
            <person name="Dahal R.H."/>
            <person name="Kim D.-U."/>
        </authorList>
    </citation>
    <scope>NUCLEOTIDE SEQUENCE [LARGE SCALE GENOMIC DNA]</scope>
    <source>
        <strain evidence="1 2">AR-3-17</strain>
    </source>
</reference>
<dbReference type="OrthoDB" id="384974at2"/>
<protein>
    <submittedName>
        <fullName evidence="1">SRPBCC domain-containing protein</fullName>
    </submittedName>
</protein>
<gene>
    <name evidence="1" type="ORF">FA046_07105</name>
</gene>